<dbReference type="AlphaFoldDB" id="A0A7C5HBS7"/>
<comment type="caution">
    <text evidence="1">The sequence shown here is derived from an EMBL/GenBank/DDBJ whole genome shotgun (WGS) entry which is preliminary data.</text>
</comment>
<organism evidence="1">
    <name type="scientific">Chlorobaculum parvum</name>
    <dbReference type="NCBI Taxonomy" id="274539"/>
    <lineage>
        <taxon>Bacteria</taxon>
        <taxon>Pseudomonadati</taxon>
        <taxon>Chlorobiota</taxon>
        <taxon>Chlorobiia</taxon>
        <taxon>Chlorobiales</taxon>
        <taxon>Chlorobiaceae</taxon>
        <taxon>Chlorobaculum</taxon>
    </lineage>
</organism>
<dbReference type="Proteomes" id="UP000886058">
    <property type="component" value="Unassembled WGS sequence"/>
</dbReference>
<gene>
    <name evidence="1" type="ORF">ENL07_04550</name>
</gene>
<proteinExistence type="predicted"/>
<name>A0A7C5HBS7_9CHLB</name>
<sequence>MRDTESRRFLLRENQLVHQFGVGNVGGKIGFNCFEPFVKGAVGVQGDWIGKVLYWNYVVVFPQLFGLHATAEVGAFAANGGEGVLKVIGHIFWLLAVSVSRFSATH</sequence>
<dbReference type="EMBL" id="DRSQ01000095">
    <property type="protein sequence ID" value="HHE31899.1"/>
    <property type="molecule type" value="Genomic_DNA"/>
</dbReference>
<evidence type="ECO:0000313" key="1">
    <source>
        <dbReference type="EMBL" id="HHE31899.1"/>
    </source>
</evidence>
<accession>A0A7C5HBS7</accession>
<reference evidence="1" key="1">
    <citation type="journal article" date="2020" name="mSystems">
        <title>Genome- and Community-Level Interaction Insights into Carbon Utilization and Element Cycling Functions of Hydrothermarchaeota in Hydrothermal Sediment.</title>
        <authorList>
            <person name="Zhou Z."/>
            <person name="Liu Y."/>
            <person name="Xu W."/>
            <person name="Pan J."/>
            <person name="Luo Z.H."/>
            <person name="Li M."/>
        </authorList>
    </citation>
    <scope>NUCLEOTIDE SEQUENCE [LARGE SCALE GENOMIC DNA]</scope>
    <source>
        <strain evidence="1">HyVt-633</strain>
    </source>
</reference>
<protein>
    <submittedName>
        <fullName evidence="1">Uncharacterized protein</fullName>
    </submittedName>
</protein>